<sequence length="374" mass="39934">MTIDYQLRYHDGLYQRLADAGWQVHLVSGKGPIGTRLGQHPGITVHELVMARNPSPLTDLRSLFQWVGVLRRIRPSALVVGTPKAGLLGSVAARLVRVQTRVYELHGLRLESAIGPLRRVLRSMERIACGASTDVIAVSPSLRERAIAEGIVPTRKIRVLGAGSPNGVDVARFAAARQDLEARAATRASLEISNDAAVVTFVGRLTADKGLEALTKAMMALDNINPAAHLLVVGAADDDTGAVSLDNLRATLRGVTFTGEVDDVAPYLGISDVFCLPSRREGLPTVILEAFAAGVPVVASSATGIVDLVKDGETGFLVPIDDGRALGHALARALTDEKATQAIVRRASDEVETHYAAATVQRRWQREFEAAVLS</sequence>
<feature type="domain" description="Glycosyl transferase family 1" evidence="3">
    <location>
        <begin position="185"/>
        <end position="347"/>
    </location>
</feature>
<dbReference type="PANTHER" id="PTHR12526">
    <property type="entry name" value="GLYCOSYLTRANSFERASE"/>
    <property type="match status" value="1"/>
</dbReference>
<dbReference type="EMBL" id="JBBDGM010000012">
    <property type="protein sequence ID" value="MEJ1089349.1"/>
    <property type="molecule type" value="Genomic_DNA"/>
</dbReference>
<organism evidence="5 6">
    <name type="scientific">Microbacterium bandirmense</name>
    <dbReference type="NCBI Taxonomy" id="3122050"/>
    <lineage>
        <taxon>Bacteria</taxon>
        <taxon>Bacillati</taxon>
        <taxon>Actinomycetota</taxon>
        <taxon>Actinomycetes</taxon>
        <taxon>Micrococcales</taxon>
        <taxon>Microbacteriaceae</taxon>
        <taxon>Microbacterium</taxon>
    </lineage>
</organism>
<dbReference type="PANTHER" id="PTHR12526:SF510">
    <property type="entry name" value="D-INOSITOL 3-PHOSPHATE GLYCOSYLTRANSFERASE"/>
    <property type="match status" value="1"/>
</dbReference>
<accession>A0ABU8LDF1</accession>
<evidence type="ECO:0000259" key="3">
    <source>
        <dbReference type="Pfam" id="PF00534"/>
    </source>
</evidence>
<evidence type="ECO:0000259" key="4">
    <source>
        <dbReference type="Pfam" id="PF13579"/>
    </source>
</evidence>
<dbReference type="CDD" id="cd03808">
    <property type="entry name" value="GT4_CapM-like"/>
    <property type="match status" value="1"/>
</dbReference>
<gene>
    <name evidence="5" type="ORF">WDU99_13595</name>
</gene>
<dbReference type="RefSeq" id="WP_337332993.1">
    <property type="nucleotide sequence ID" value="NZ_JBBDGM010000012.1"/>
</dbReference>
<evidence type="ECO:0000313" key="6">
    <source>
        <dbReference type="Proteomes" id="UP001371224"/>
    </source>
</evidence>
<dbReference type="InterPro" id="IPR001296">
    <property type="entry name" value="Glyco_trans_1"/>
</dbReference>
<dbReference type="Pfam" id="PF13579">
    <property type="entry name" value="Glyco_trans_4_4"/>
    <property type="match status" value="1"/>
</dbReference>
<evidence type="ECO:0000256" key="2">
    <source>
        <dbReference type="ARBA" id="ARBA00022679"/>
    </source>
</evidence>
<dbReference type="InterPro" id="IPR028098">
    <property type="entry name" value="Glyco_trans_4-like_N"/>
</dbReference>
<feature type="domain" description="Glycosyltransferase subfamily 4-like N-terminal" evidence="4">
    <location>
        <begin position="11"/>
        <end position="163"/>
    </location>
</feature>
<keyword evidence="1" id="KW-0328">Glycosyltransferase</keyword>
<keyword evidence="6" id="KW-1185">Reference proteome</keyword>
<comment type="caution">
    <text evidence="5">The sequence shown here is derived from an EMBL/GenBank/DDBJ whole genome shotgun (WGS) entry which is preliminary data.</text>
</comment>
<protein>
    <submittedName>
        <fullName evidence="5">Glycosyltransferase family 4 protein</fullName>
    </submittedName>
</protein>
<evidence type="ECO:0000256" key="1">
    <source>
        <dbReference type="ARBA" id="ARBA00022676"/>
    </source>
</evidence>
<dbReference type="Proteomes" id="UP001371224">
    <property type="component" value="Unassembled WGS sequence"/>
</dbReference>
<name>A0ABU8LDF1_9MICO</name>
<proteinExistence type="predicted"/>
<dbReference type="Pfam" id="PF00534">
    <property type="entry name" value="Glycos_transf_1"/>
    <property type="match status" value="1"/>
</dbReference>
<reference evidence="5 6" key="1">
    <citation type="submission" date="2024-02" db="EMBL/GenBank/DDBJ databases">
        <authorList>
            <person name="Saticioglu I.B."/>
        </authorList>
    </citation>
    <scope>NUCLEOTIDE SEQUENCE [LARGE SCALE GENOMIC DNA]</scope>
    <source>
        <strain evidence="5 6">Mu-80</strain>
    </source>
</reference>
<evidence type="ECO:0000313" key="5">
    <source>
        <dbReference type="EMBL" id="MEJ1089349.1"/>
    </source>
</evidence>
<keyword evidence="2" id="KW-0808">Transferase</keyword>
<dbReference type="Gene3D" id="3.40.50.2000">
    <property type="entry name" value="Glycogen Phosphorylase B"/>
    <property type="match status" value="2"/>
</dbReference>
<dbReference type="SUPFAM" id="SSF53756">
    <property type="entry name" value="UDP-Glycosyltransferase/glycogen phosphorylase"/>
    <property type="match status" value="1"/>
</dbReference>